<evidence type="ECO:0000313" key="1">
    <source>
        <dbReference type="EMBL" id="JAD43789.1"/>
    </source>
</evidence>
<reference evidence="1" key="2">
    <citation type="journal article" date="2015" name="Data Brief">
        <title>Shoot transcriptome of the giant reed, Arundo donax.</title>
        <authorList>
            <person name="Barrero R.A."/>
            <person name="Guerrero F.D."/>
            <person name="Moolhuijzen P."/>
            <person name="Goolsby J.A."/>
            <person name="Tidwell J."/>
            <person name="Bellgard S.E."/>
            <person name="Bellgard M.I."/>
        </authorList>
    </citation>
    <scope>NUCLEOTIDE SEQUENCE</scope>
    <source>
        <tissue evidence="1">Shoot tissue taken approximately 20 cm above the soil surface</tissue>
    </source>
</reference>
<accession>A0A0A8ZWK8</accession>
<protein>
    <submittedName>
        <fullName evidence="1">Uncharacterized protein</fullName>
    </submittedName>
</protein>
<reference evidence="1" key="1">
    <citation type="submission" date="2014-09" db="EMBL/GenBank/DDBJ databases">
        <authorList>
            <person name="Magalhaes I.L.F."/>
            <person name="Oliveira U."/>
            <person name="Santos F.R."/>
            <person name="Vidigal T.H.D.A."/>
            <person name="Brescovit A.D."/>
            <person name="Santos A.J."/>
        </authorList>
    </citation>
    <scope>NUCLEOTIDE SEQUENCE</scope>
    <source>
        <tissue evidence="1">Shoot tissue taken approximately 20 cm above the soil surface</tissue>
    </source>
</reference>
<dbReference type="AlphaFoldDB" id="A0A0A8ZWK8"/>
<organism evidence="1">
    <name type="scientific">Arundo donax</name>
    <name type="common">Giant reed</name>
    <name type="synonym">Donax arundinaceus</name>
    <dbReference type="NCBI Taxonomy" id="35708"/>
    <lineage>
        <taxon>Eukaryota</taxon>
        <taxon>Viridiplantae</taxon>
        <taxon>Streptophyta</taxon>
        <taxon>Embryophyta</taxon>
        <taxon>Tracheophyta</taxon>
        <taxon>Spermatophyta</taxon>
        <taxon>Magnoliopsida</taxon>
        <taxon>Liliopsida</taxon>
        <taxon>Poales</taxon>
        <taxon>Poaceae</taxon>
        <taxon>PACMAD clade</taxon>
        <taxon>Arundinoideae</taxon>
        <taxon>Arundineae</taxon>
        <taxon>Arundo</taxon>
    </lineage>
</organism>
<proteinExistence type="predicted"/>
<sequence>MSACTTTMLWPLIQQQYC</sequence>
<name>A0A0A8ZWK8_ARUDO</name>
<dbReference type="EMBL" id="GBRH01254106">
    <property type="protein sequence ID" value="JAD43789.1"/>
    <property type="molecule type" value="Transcribed_RNA"/>
</dbReference>